<evidence type="ECO:0000313" key="2">
    <source>
        <dbReference type="Proteomes" id="UP001501094"/>
    </source>
</evidence>
<keyword evidence="2" id="KW-1185">Reference proteome</keyword>
<gene>
    <name evidence="1" type="ORF">GCM10009751_37020</name>
</gene>
<reference evidence="2" key="1">
    <citation type="journal article" date="2019" name="Int. J. Syst. Evol. Microbiol.">
        <title>The Global Catalogue of Microorganisms (GCM) 10K type strain sequencing project: providing services to taxonomists for standard genome sequencing and annotation.</title>
        <authorList>
            <consortium name="The Broad Institute Genomics Platform"/>
            <consortium name="The Broad Institute Genome Sequencing Center for Infectious Disease"/>
            <person name="Wu L."/>
            <person name="Ma J."/>
        </authorList>
    </citation>
    <scope>NUCLEOTIDE SEQUENCE [LARGE SCALE GENOMIC DNA]</scope>
    <source>
        <strain evidence="2">JCM 14326</strain>
    </source>
</reference>
<evidence type="ECO:0000313" key="1">
    <source>
        <dbReference type="EMBL" id="GAA1874092.1"/>
    </source>
</evidence>
<dbReference type="EMBL" id="BAAANL010000009">
    <property type="protein sequence ID" value="GAA1874092.1"/>
    <property type="molecule type" value="Genomic_DNA"/>
</dbReference>
<sequence length="125" mass="13526">MNAPQISGPKGSDEASRITELAEKLSTALERWLVPGGRVAIHAAVAEPDAFVDSYRIWARGPRDAWSVREVVDVDGVSQLDLELAVVEAGFAFPISGHATGRWQIDDDANGGALARVLEVRYPWS</sequence>
<dbReference type="RefSeq" id="WP_344105888.1">
    <property type="nucleotide sequence ID" value="NZ_BAAANL010000009.1"/>
</dbReference>
<name>A0ABP4ZYR1_9MICO</name>
<comment type="caution">
    <text evidence="1">The sequence shown here is derived from an EMBL/GenBank/DDBJ whole genome shotgun (WGS) entry which is preliminary data.</text>
</comment>
<dbReference type="Proteomes" id="UP001501094">
    <property type="component" value="Unassembled WGS sequence"/>
</dbReference>
<accession>A0ABP4ZYR1</accession>
<proteinExistence type="predicted"/>
<protein>
    <submittedName>
        <fullName evidence="1">Uncharacterized protein</fullName>
    </submittedName>
</protein>
<organism evidence="1 2">
    <name type="scientific">Myceligenerans crystallogenes</name>
    <dbReference type="NCBI Taxonomy" id="316335"/>
    <lineage>
        <taxon>Bacteria</taxon>
        <taxon>Bacillati</taxon>
        <taxon>Actinomycetota</taxon>
        <taxon>Actinomycetes</taxon>
        <taxon>Micrococcales</taxon>
        <taxon>Promicromonosporaceae</taxon>
        <taxon>Myceligenerans</taxon>
    </lineage>
</organism>